<proteinExistence type="predicted"/>
<dbReference type="Gene3D" id="1.25.40.10">
    <property type="entry name" value="Tetratricopeptide repeat domain"/>
    <property type="match status" value="1"/>
</dbReference>
<evidence type="ECO:0000256" key="2">
    <source>
        <dbReference type="ARBA" id="ARBA00022692"/>
    </source>
</evidence>
<dbReference type="AlphaFoldDB" id="A0A8J8MAD5"/>
<evidence type="ECO:0000256" key="1">
    <source>
        <dbReference type="ARBA" id="ARBA00004141"/>
    </source>
</evidence>
<dbReference type="InterPro" id="IPR051533">
    <property type="entry name" value="WaaL-like"/>
</dbReference>
<dbReference type="PANTHER" id="PTHR37422:SF17">
    <property type="entry name" value="O-ANTIGEN LIGASE"/>
    <property type="match status" value="1"/>
</dbReference>
<reference evidence="7 8" key="1">
    <citation type="submission" date="2020-07" db="EMBL/GenBank/DDBJ databases">
        <title>Vallitalea guaymasensis genome.</title>
        <authorList>
            <person name="Postec A."/>
        </authorList>
    </citation>
    <scope>NUCLEOTIDE SEQUENCE [LARGE SCALE GENOMIC DNA]</scope>
    <source>
        <strain evidence="7 8">Ra1766G1</strain>
    </source>
</reference>
<keyword evidence="3 5" id="KW-1133">Transmembrane helix</keyword>
<dbReference type="SUPFAM" id="SSF48452">
    <property type="entry name" value="TPR-like"/>
    <property type="match status" value="1"/>
</dbReference>
<feature type="transmembrane region" description="Helical" evidence="5">
    <location>
        <begin position="327"/>
        <end position="344"/>
    </location>
</feature>
<accession>A0A8J8MAD5</accession>
<keyword evidence="7" id="KW-0436">Ligase</keyword>
<evidence type="ECO:0000313" key="8">
    <source>
        <dbReference type="Proteomes" id="UP000677305"/>
    </source>
</evidence>
<dbReference type="InterPro" id="IPR011990">
    <property type="entry name" value="TPR-like_helical_dom_sf"/>
</dbReference>
<dbReference type="Pfam" id="PF04932">
    <property type="entry name" value="Wzy_C"/>
    <property type="match status" value="1"/>
</dbReference>
<dbReference type="GO" id="GO:0016020">
    <property type="term" value="C:membrane"/>
    <property type="evidence" value="ECO:0007669"/>
    <property type="project" value="UniProtKB-SubCell"/>
</dbReference>
<dbReference type="Proteomes" id="UP000677305">
    <property type="component" value="Chromosome"/>
</dbReference>
<feature type="transmembrane region" description="Helical" evidence="5">
    <location>
        <begin position="169"/>
        <end position="185"/>
    </location>
</feature>
<dbReference type="KEGG" id="vgu:HYG85_09035"/>
<gene>
    <name evidence="7" type="ORF">HYG85_09035</name>
</gene>
<evidence type="ECO:0000256" key="3">
    <source>
        <dbReference type="ARBA" id="ARBA00022989"/>
    </source>
</evidence>
<feature type="transmembrane region" description="Helical" evidence="5">
    <location>
        <begin position="213"/>
        <end position="232"/>
    </location>
</feature>
<keyword evidence="8" id="KW-1185">Reference proteome</keyword>
<sequence length="567" mass="65869">MGKKQINIILMGFVMICPFLQGAYFYHGAYLAGAILLMILMYYIIINRKLRLERSLNHLLILIGILLYLVSIFHAVDKGMAYMGFLKVLVVYLFYLVIMQTNMDRKAFTDALSFCGIIMSAISLTAFFIPCLGEELIQKGRLGSFFQYPNTFALFILVCTILVVNREKLKAYHIIGIIIMWAALLLTFSRSMYIIAIGTLLIIIIYDRKKIKYLIPAVLLGTAVWYIIMTFGDFTHMFDRIEETSTQTSEWLTRLLYYKDSISIMKDYPFGSGHLGYFYIQRKYQTGATYYVKYIHSNVLQVVMDIGIVGFALMGIYFVYNTLSKRLTFYDKLIIFIIFGHGAIDFDWQFLVIGFLILIIVFVDEAKIKETNITGIKTLGTFIITSVLLINYIYMALNSYLAYIGDYEDSLRLYPYNTEAKINLASEYRDTDPIKAYKLADEIISQNPYSINGYIIKRDIDYENYELEKAYESAKKIVDLNPLSIKNLEKYSSILLDMVRDSIKNDREREALNRLKLIFEIPYHLNKLAKERLTDYNVKHIPRLYMSKKLIGNNVEAEKLYDKIIQD</sequence>
<evidence type="ECO:0000313" key="7">
    <source>
        <dbReference type="EMBL" id="QUH29055.1"/>
    </source>
</evidence>
<protein>
    <submittedName>
        <fullName evidence="7">O-antigen ligase family protein</fullName>
    </submittedName>
</protein>
<keyword evidence="2 5" id="KW-0812">Transmembrane</keyword>
<feature type="transmembrane region" description="Helical" evidence="5">
    <location>
        <begin position="7"/>
        <end position="24"/>
    </location>
</feature>
<feature type="transmembrane region" description="Helical" evidence="5">
    <location>
        <begin position="191"/>
        <end position="206"/>
    </location>
</feature>
<dbReference type="EMBL" id="CP058561">
    <property type="protein sequence ID" value="QUH29055.1"/>
    <property type="molecule type" value="Genomic_DNA"/>
</dbReference>
<evidence type="ECO:0000256" key="5">
    <source>
        <dbReference type="SAM" id="Phobius"/>
    </source>
</evidence>
<feature type="domain" description="O-antigen ligase-related" evidence="6">
    <location>
        <begin position="176"/>
        <end position="313"/>
    </location>
</feature>
<feature type="transmembrane region" description="Helical" evidence="5">
    <location>
        <begin position="30"/>
        <end position="46"/>
    </location>
</feature>
<feature type="transmembrane region" description="Helical" evidence="5">
    <location>
        <begin position="299"/>
        <end position="320"/>
    </location>
</feature>
<keyword evidence="4 5" id="KW-0472">Membrane</keyword>
<feature type="transmembrane region" description="Helical" evidence="5">
    <location>
        <begin position="58"/>
        <end position="76"/>
    </location>
</feature>
<feature type="transmembrane region" description="Helical" evidence="5">
    <location>
        <begin position="378"/>
        <end position="397"/>
    </location>
</feature>
<name>A0A8J8MAD5_9FIRM</name>
<dbReference type="PANTHER" id="PTHR37422">
    <property type="entry name" value="TEICHURONIC ACID BIOSYNTHESIS PROTEIN TUAE"/>
    <property type="match status" value="1"/>
</dbReference>
<comment type="subcellular location">
    <subcellularLocation>
        <location evidence="1">Membrane</location>
        <topology evidence="1">Multi-pass membrane protein</topology>
    </subcellularLocation>
</comment>
<evidence type="ECO:0000259" key="6">
    <source>
        <dbReference type="Pfam" id="PF04932"/>
    </source>
</evidence>
<feature type="transmembrane region" description="Helical" evidence="5">
    <location>
        <begin position="145"/>
        <end position="164"/>
    </location>
</feature>
<feature type="transmembrane region" description="Helical" evidence="5">
    <location>
        <begin position="82"/>
        <end position="99"/>
    </location>
</feature>
<organism evidence="7 8">
    <name type="scientific">Vallitalea guaymasensis</name>
    <dbReference type="NCBI Taxonomy" id="1185412"/>
    <lineage>
        <taxon>Bacteria</taxon>
        <taxon>Bacillati</taxon>
        <taxon>Bacillota</taxon>
        <taxon>Clostridia</taxon>
        <taxon>Lachnospirales</taxon>
        <taxon>Vallitaleaceae</taxon>
        <taxon>Vallitalea</taxon>
    </lineage>
</organism>
<dbReference type="GO" id="GO:0016874">
    <property type="term" value="F:ligase activity"/>
    <property type="evidence" value="ECO:0007669"/>
    <property type="project" value="UniProtKB-KW"/>
</dbReference>
<dbReference type="InterPro" id="IPR007016">
    <property type="entry name" value="O-antigen_ligase-rel_domated"/>
</dbReference>
<evidence type="ECO:0000256" key="4">
    <source>
        <dbReference type="ARBA" id="ARBA00023136"/>
    </source>
</evidence>
<dbReference type="RefSeq" id="WP_212693195.1">
    <property type="nucleotide sequence ID" value="NZ_CP058561.1"/>
</dbReference>
<feature type="transmembrane region" description="Helical" evidence="5">
    <location>
        <begin position="111"/>
        <end position="133"/>
    </location>
</feature>